<proteinExistence type="predicted"/>
<evidence type="ECO:0000313" key="1">
    <source>
        <dbReference type="EMBL" id="KAJ4465282.1"/>
    </source>
</evidence>
<dbReference type="EMBL" id="JANVFS010000052">
    <property type="protein sequence ID" value="KAJ4465282.1"/>
    <property type="molecule type" value="Genomic_DNA"/>
</dbReference>
<name>A0A9W8ZSK7_9AGAR</name>
<gene>
    <name evidence="1" type="ORF">C8J55DRAFT_528896</name>
</gene>
<reference evidence="1" key="1">
    <citation type="submission" date="2022-08" db="EMBL/GenBank/DDBJ databases">
        <authorList>
            <consortium name="DOE Joint Genome Institute"/>
            <person name="Min B."/>
            <person name="Riley R."/>
            <person name="Sierra-Patev S."/>
            <person name="Naranjo-Ortiz M."/>
            <person name="Looney B."/>
            <person name="Konkel Z."/>
            <person name="Slot J.C."/>
            <person name="Sakamoto Y."/>
            <person name="Steenwyk J.L."/>
            <person name="Rokas A."/>
            <person name="Carro J."/>
            <person name="Camarero S."/>
            <person name="Ferreira P."/>
            <person name="Molpeceres G."/>
            <person name="Ruiz-Duenas F.J."/>
            <person name="Serrano A."/>
            <person name="Henrissat B."/>
            <person name="Drula E."/>
            <person name="Hughes K.W."/>
            <person name="Mata J.L."/>
            <person name="Ishikawa N.K."/>
            <person name="Vargas-Isla R."/>
            <person name="Ushijima S."/>
            <person name="Smith C.A."/>
            <person name="Ahrendt S."/>
            <person name="Andreopoulos W."/>
            <person name="He G."/>
            <person name="Labutti K."/>
            <person name="Lipzen A."/>
            <person name="Ng V."/>
            <person name="Sandor L."/>
            <person name="Barry K."/>
            <person name="Martinez A.T."/>
            <person name="Xiao Y."/>
            <person name="Gibbons J.G."/>
            <person name="Terashima K."/>
            <person name="Hibbett D.S."/>
            <person name="Grigoriev I.V."/>
        </authorList>
    </citation>
    <scope>NUCLEOTIDE SEQUENCE</scope>
    <source>
        <strain evidence="1">Sp2 HRB7682 ss15</strain>
    </source>
</reference>
<sequence length="118" mass="13131">MYLEQARLDLLNSCVLEVEAAPATGDHSFFPTQEQSFEHRSHTIACEFCAGPSAEVPRETPRWPPFAPFSPEPSYPRHDFLPGTATWPPFARSSSTLSHPSRIVLQTEATWLPQAPPA</sequence>
<comment type="caution">
    <text evidence="1">The sequence shown here is derived from an EMBL/GenBank/DDBJ whole genome shotgun (WGS) entry which is preliminary data.</text>
</comment>
<protein>
    <submittedName>
        <fullName evidence="1">Uncharacterized protein</fullName>
    </submittedName>
</protein>
<accession>A0A9W8ZSK7</accession>
<dbReference type="AlphaFoldDB" id="A0A9W8ZSK7"/>
<organism evidence="1 2">
    <name type="scientific">Lentinula lateritia</name>
    <dbReference type="NCBI Taxonomy" id="40482"/>
    <lineage>
        <taxon>Eukaryota</taxon>
        <taxon>Fungi</taxon>
        <taxon>Dikarya</taxon>
        <taxon>Basidiomycota</taxon>
        <taxon>Agaricomycotina</taxon>
        <taxon>Agaricomycetes</taxon>
        <taxon>Agaricomycetidae</taxon>
        <taxon>Agaricales</taxon>
        <taxon>Marasmiineae</taxon>
        <taxon>Omphalotaceae</taxon>
        <taxon>Lentinula</taxon>
    </lineage>
</organism>
<reference evidence="1" key="2">
    <citation type="journal article" date="2023" name="Proc. Natl. Acad. Sci. U.S.A.">
        <title>A global phylogenomic analysis of the shiitake genus Lentinula.</title>
        <authorList>
            <person name="Sierra-Patev S."/>
            <person name="Min B."/>
            <person name="Naranjo-Ortiz M."/>
            <person name="Looney B."/>
            <person name="Konkel Z."/>
            <person name="Slot J.C."/>
            <person name="Sakamoto Y."/>
            <person name="Steenwyk J.L."/>
            <person name="Rokas A."/>
            <person name="Carro J."/>
            <person name="Camarero S."/>
            <person name="Ferreira P."/>
            <person name="Molpeceres G."/>
            <person name="Ruiz-Duenas F.J."/>
            <person name="Serrano A."/>
            <person name="Henrissat B."/>
            <person name="Drula E."/>
            <person name="Hughes K.W."/>
            <person name="Mata J.L."/>
            <person name="Ishikawa N.K."/>
            <person name="Vargas-Isla R."/>
            <person name="Ushijima S."/>
            <person name="Smith C.A."/>
            <person name="Donoghue J."/>
            <person name="Ahrendt S."/>
            <person name="Andreopoulos W."/>
            <person name="He G."/>
            <person name="LaButti K."/>
            <person name="Lipzen A."/>
            <person name="Ng V."/>
            <person name="Riley R."/>
            <person name="Sandor L."/>
            <person name="Barry K."/>
            <person name="Martinez A.T."/>
            <person name="Xiao Y."/>
            <person name="Gibbons J.G."/>
            <person name="Terashima K."/>
            <person name="Grigoriev I.V."/>
            <person name="Hibbett D."/>
        </authorList>
    </citation>
    <scope>NUCLEOTIDE SEQUENCE</scope>
    <source>
        <strain evidence="1">Sp2 HRB7682 ss15</strain>
    </source>
</reference>
<evidence type="ECO:0000313" key="2">
    <source>
        <dbReference type="Proteomes" id="UP001150238"/>
    </source>
</evidence>
<dbReference type="Proteomes" id="UP001150238">
    <property type="component" value="Unassembled WGS sequence"/>
</dbReference>